<sequence length="78" mass="9129">MFHFGLGKRRTPFGNYLDSRGIKQQWLVERTGLSKSLISDLANKKERIPTLTSATKIIKTLKRFDNSINYHDFWDIDV</sequence>
<dbReference type="RefSeq" id="WP_127814574.1">
    <property type="nucleotide sequence ID" value="NZ_JBMPXU010000011.1"/>
</dbReference>
<dbReference type="InterPro" id="IPR010982">
    <property type="entry name" value="Lambda_DNA-bd_dom_sf"/>
</dbReference>
<evidence type="ECO:0000313" key="2">
    <source>
        <dbReference type="Proteomes" id="UP000286687"/>
    </source>
</evidence>
<organism evidence="1 2">
    <name type="scientific">Bacillus thuringiensis</name>
    <dbReference type="NCBI Taxonomy" id="1428"/>
    <lineage>
        <taxon>Bacteria</taxon>
        <taxon>Bacillati</taxon>
        <taxon>Bacillota</taxon>
        <taxon>Bacilli</taxon>
        <taxon>Bacillales</taxon>
        <taxon>Bacillaceae</taxon>
        <taxon>Bacillus</taxon>
        <taxon>Bacillus cereus group</taxon>
    </lineage>
</organism>
<dbReference type="AlphaFoldDB" id="A0A437SCH4"/>
<gene>
    <name evidence="1" type="ORF">BM74_29690</name>
</gene>
<name>A0A437SCH4_BACTU</name>
<dbReference type="EMBL" id="LDER01000369">
    <property type="protein sequence ID" value="RVU60767.1"/>
    <property type="molecule type" value="Genomic_DNA"/>
</dbReference>
<comment type="caution">
    <text evidence="1">The sequence shown here is derived from an EMBL/GenBank/DDBJ whole genome shotgun (WGS) entry which is preliminary data.</text>
</comment>
<evidence type="ECO:0000313" key="1">
    <source>
        <dbReference type="EMBL" id="RVU60767.1"/>
    </source>
</evidence>
<proteinExistence type="predicted"/>
<dbReference type="Gene3D" id="1.10.260.40">
    <property type="entry name" value="lambda repressor-like DNA-binding domains"/>
    <property type="match status" value="1"/>
</dbReference>
<dbReference type="Proteomes" id="UP000286687">
    <property type="component" value="Unassembled WGS sequence"/>
</dbReference>
<dbReference type="GO" id="GO:0003677">
    <property type="term" value="F:DNA binding"/>
    <property type="evidence" value="ECO:0007669"/>
    <property type="project" value="InterPro"/>
</dbReference>
<protein>
    <submittedName>
        <fullName evidence="1">Transcriptional regulator</fullName>
    </submittedName>
</protein>
<reference evidence="1 2" key="1">
    <citation type="submission" date="2018-01" db="EMBL/GenBank/DDBJ databases">
        <title>Complete genome sequence of G25-42.</title>
        <authorList>
            <person name="Zheng Z."/>
            <person name="Sun M."/>
        </authorList>
    </citation>
    <scope>NUCLEOTIDE SEQUENCE [LARGE SCALE GENOMIC DNA]</scope>
    <source>
        <strain evidence="1 2">G25-42</strain>
    </source>
</reference>
<dbReference type="SUPFAM" id="SSF47413">
    <property type="entry name" value="lambda repressor-like DNA-binding domains"/>
    <property type="match status" value="1"/>
</dbReference>
<accession>A0A437SCH4</accession>